<evidence type="ECO:0000313" key="4">
    <source>
        <dbReference type="Proteomes" id="UP000192434"/>
    </source>
</evidence>
<accession>A0A1X0IIH8</accession>
<dbReference type="RefSeq" id="WP_083020145.1">
    <property type="nucleotide sequence ID" value="NZ_MVII01000060.1"/>
</dbReference>
<organism evidence="3 4">
    <name type="scientific">Mycobacteroides saopaulense</name>
    <dbReference type="NCBI Taxonomy" id="1578165"/>
    <lineage>
        <taxon>Bacteria</taxon>
        <taxon>Bacillati</taxon>
        <taxon>Actinomycetota</taxon>
        <taxon>Actinomycetes</taxon>
        <taxon>Mycobacteriales</taxon>
        <taxon>Mycobacteriaceae</taxon>
        <taxon>Mycobacteroides</taxon>
    </lineage>
</organism>
<name>A0A1X0IIH8_9MYCO</name>
<reference evidence="3 4" key="1">
    <citation type="submission" date="2016-12" db="EMBL/GenBank/DDBJ databases">
        <title>The new phylogeny of genus Mycobacterium.</title>
        <authorList>
            <person name="Tortoli E."/>
            <person name="Trovato A."/>
            <person name="Cirillo D.M."/>
        </authorList>
    </citation>
    <scope>NUCLEOTIDE SEQUENCE [LARGE SCALE GENOMIC DNA]</scope>
    <source>
        <strain evidence="3 4">CCUG 66554</strain>
    </source>
</reference>
<evidence type="ECO:0000259" key="2">
    <source>
        <dbReference type="Pfam" id="PF08327"/>
    </source>
</evidence>
<dbReference type="CDD" id="cd07814">
    <property type="entry name" value="SRPBCC_CalC_Aha1-like"/>
    <property type="match status" value="1"/>
</dbReference>
<dbReference type="OrthoDB" id="9803476at2"/>
<comment type="caution">
    <text evidence="3">The sequence shown here is derived from an EMBL/GenBank/DDBJ whole genome shotgun (WGS) entry which is preliminary data.</text>
</comment>
<evidence type="ECO:0000256" key="1">
    <source>
        <dbReference type="ARBA" id="ARBA00006817"/>
    </source>
</evidence>
<dbReference type="SUPFAM" id="SSF55961">
    <property type="entry name" value="Bet v1-like"/>
    <property type="match status" value="1"/>
</dbReference>
<feature type="domain" description="Activator of Hsp90 ATPase homologue 1/2-like C-terminal" evidence="2">
    <location>
        <begin position="18"/>
        <end position="140"/>
    </location>
</feature>
<dbReference type="InterPro" id="IPR013538">
    <property type="entry name" value="ASHA1/2-like_C"/>
</dbReference>
<dbReference type="Gene3D" id="3.30.530.20">
    <property type="match status" value="1"/>
</dbReference>
<dbReference type="AlphaFoldDB" id="A0A1X0IIH8"/>
<gene>
    <name evidence="3" type="ORF">BST43_25970</name>
</gene>
<dbReference type="Proteomes" id="UP000192434">
    <property type="component" value="Unassembled WGS sequence"/>
</dbReference>
<sequence>MHKQHGRSFTARRLYPCQPQDVWDIITSEEFVLRSWVRSLEGPLTTRAGFSLPVTTAAIPGTAFSGYFDCQFIEVRPGERLRFWLTSISAKPNTFHGTFNLDLRDDQTCLSLTLSGFASKPLTHAPVHHMLEEALEYLTKPLRTSDR</sequence>
<dbReference type="EMBL" id="MVII01000060">
    <property type="protein sequence ID" value="ORB47471.1"/>
    <property type="molecule type" value="Genomic_DNA"/>
</dbReference>
<dbReference type="Pfam" id="PF08327">
    <property type="entry name" value="AHSA1"/>
    <property type="match status" value="1"/>
</dbReference>
<evidence type="ECO:0000313" key="3">
    <source>
        <dbReference type="EMBL" id="ORB47471.1"/>
    </source>
</evidence>
<protein>
    <recommendedName>
        <fullName evidence="2">Activator of Hsp90 ATPase homologue 1/2-like C-terminal domain-containing protein</fullName>
    </recommendedName>
</protein>
<comment type="similarity">
    <text evidence="1">Belongs to the AHA1 family.</text>
</comment>
<proteinExistence type="inferred from homology"/>
<dbReference type="InterPro" id="IPR023393">
    <property type="entry name" value="START-like_dom_sf"/>
</dbReference>